<evidence type="ECO:0000256" key="10">
    <source>
        <dbReference type="ARBA" id="ARBA00023212"/>
    </source>
</evidence>
<feature type="domain" description="Dynein heavy chain region D6 P-loop" evidence="12">
    <location>
        <begin position="3201"/>
        <end position="3312"/>
    </location>
</feature>
<dbReference type="Pfam" id="PF12780">
    <property type="entry name" value="AAA_8"/>
    <property type="match status" value="1"/>
</dbReference>
<accession>A0AAV8WL80</accession>
<evidence type="ECO:0000259" key="19">
    <source>
        <dbReference type="Pfam" id="PF18198"/>
    </source>
</evidence>
<feature type="domain" description="Dynein heavy chain coiled coil stalk" evidence="15">
    <location>
        <begin position="2375"/>
        <end position="2722"/>
    </location>
</feature>
<comment type="subcellular location">
    <subcellularLocation>
        <location evidence="1">Cytoplasm</location>
        <location evidence="1">Cytoskeleton</location>
    </subcellularLocation>
</comment>
<evidence type="ECO:0000256" key="4">
    <source>
        <dbReference type="ARBA" id="ARBA00022701"/>
    </source>
</evidence>
<dbReference type="Gene3D" id="3.40.50.300">
    <property type="entry name" value="P-loop containing nucleotide triphosphate hydrolases"/>
    <property type="match status" value="5"/>
</dbReference>
<feature type="domain" description="Dynein heavy chain AAA lid" evidence="19">
    <location>
        <begin position="3349"/>
        <end position="3487"/>
    </location>
</feature>
<evidence type="ECO:0000313" key="22">
    <source>
        <dbReference type="EMBL" id="KAJ8927093.1"/>
    </source>
</evidence>
<dbReference type="Gene3D" id="1.20.920.30">
    <property type="match status" value="1"/>
</dbReference>
<dbReference type="InterPro" id="IPR042219">
    <property type="entry name" value="AAA_lid_11_sf"/>
</dbReference>
<dbReference type="SUPFAM" id="SSF52540">
    <property type="entry name" value="P-loop containing nucleoside triphosphate hydrolases"/>
    <property type="match status" value="3"/>
</dbReference>
<protein>
    <recommendedName>
        <fullName evidence="24">Dynein heavy chain</fullName>
    </recommendedName>
</protein>
<keyword evidence="8 11" id="KW-0175">Coiled coil</keyword>
<feature type="domain" description="Dynein heavy chain AAA 5 extension" evidence="18">
    <location>
        <begin position="1630"/>
        <end position="1749"/>
    </location>
</feature>
<dbReference type="InterPro" id="IPR027417">
    <property type="entry name" value="P-loop_NTPase"/>
</dbReference>
<comment type="caution">
    <text evidence="22">The sequence shown here is derived from an EMBL/GenBank/DDBJ whole genome shotgun (WGS) entry which is preliminary data.</text>
</comment>
<dbReference type="PANTHER" id="PTHR45703:SF1">
    <property type="entry name" value="DYNEINS HEAVY CHAIN"/>
    <property type="match status" value="1"/>
</dbReference>
<keyword evidence="10" id="KW-0206">Cytoskeleton</keyword>
<evidence type="ECO:0000256" key="7">
    <source>
        <dbReference type="ARBA" id="ARBA00023017"/>
    </source>
</evidence>
<keyword evidence="4" id="KW-0493">Microtubule</keyword>
<dbReference type="Gene3D" id="1.10.287.2620">
    <property type="match status" value="1"/>
</dbReference>
<dbReference type="FunFam" id="3.40.50.300:FF:000153">
    <property type="entry name" value="Dynein axonemal heavy chain 1"/>
    <property type="match status" value="1"/>
</dbReference>
<dbReference type="GO" id="GO:0030286">
    <property type="term" value="C:dynein complex"/>
    <property type="evidence" value="ECO:0007669"/>
    <property type="project" value="UniProtKB-KW"/>
</dbReference>
<feature type="coiled-coil region" evidence="11">
    <location>
        <begin position="2590"/>
        <end position="2652"/>
    </location>
</feature>
<dbReference type="Pfam" id="PF12774">
    <property type="entry name" value="AAA_6"/>
    <property type="match status" value="1"/>
</dbReference>
<dbReference type="InterPro" id="IPR035706">
    <property type="entry name" value="AAA_9"/>
</dbReference>
<dbReference type="Gene3D" id="1.10.8.1220">
    <property type="match status" value="1"/>
</dbReference>
<dbReference type="InterPro" id="IPR013602">
    <property type="entry name" value="Dynein_heavy_linker"/>
</dbReference>
<dbReference type="GO" id="GO:0008569">
    <property type="term" value="F:minus-end-directed microtubule motor activity"/>
    <property type="evidence" value="ECO:0007669"/>
    <property type="project" value="InterPro"/>
</dbReference>
<keyword evidence="5" id="KW-0547">Nucleotide-binding</keyword>
<dbReference type="InterPro" id="IPR041658">
    <property type="entry name" value="AAA_lid_11"/>
</dbReference>
<evidence type="ECO:0000256" key="5">
    <source>
        <dbReference type="ARBA" id="ARBA00022741"/>
    </source>
</evidence>
<dbReference type="Gene3D" id="1.10.8.710">
    <property type="match status" value="1"/>
</dbReference>
<keyword evidence="7" id="KW-0243">Dynein</keyword>
<evidence type="ECO:0000259" key="16">
    <source>
        <dbReference type="Pfam" id="PF12780"/>
    </source>
</evidence>
<evidence type="ECO:0000256" key="6">
    <source>
        <dbReference type="ARBA" id="ARBA00022840"/>
    </source>
</evidence>
<organism evidence="22 23">
    <name type="scientific">Rhamnusium bicolor</name>
    <dbReference type="NCBI Taxonomy" id="1586634"/>
    <lineage>
        <taxon>Eukaryota</taxon>
        <taxon>Metazoa</taxon>
        <taxon>Ecdysozoa</taxon>
        <taxon>Arthropoda</taxon>
        <taxon>Hexapoda</taxon>
        <taxon>Insecta</taxon>
        <taxon>Pterygota</taxon>
        <taxon>Neoptera</taxon>
        <taxon>Endopterygota</taxon>
        <taxon>Coleoptera</taxon>
        <taxon>Polyphaga</taxon>
        <taxon>Cucujiformia</taxon>
        <taxon>Chrysomeloidea</taxon>
        <taxon>Cerambycidae</taxon>
        <taxon>Lepturinae</taxon>
        <taxon>Rhagiini</taxon>
        <taxon>Rhamnusium</taxon>
    </lineage>
</organism>
<evidence type="ECO:0000259" key="13">
    <source>
        <dbReference type="Pfam" id="PF08393"/>
    </source>
</evidence>
<proteinExistence type="inferred from homology"/>
<dbReference type="Pfam" id="PF12777">
    <property type="entry name" value="MT"/>
    <property type="match status" value="1"/>
</dbReference>
<dbReference type="Pfam" id="PF18198">
    <property type="entry name" value="AAA_lid_11"/>
    <property type="match status" value="1"/>
</dbReference>
<evidence type="ECO:0000256" key="9">
    <source>
        <dbReference type="ARBA" id="ARBA00023175"/>
    </source>
</evidence>
<evidence type="ECO:0000256" key="1">
    <source>
        <dbReference type="ARBA" id="ARBA00004245"/>
    </source>
</evidence>
<dbReference type="InterPro" id="IPR042222">
    <property type="entry name" value="Dynein_2_N"/>
</dbReference>
<sequence>MDKHIQNKEKNKIHKKRSAVIETPIAMDLSAEITKLFQVNARKKQRISEYMCRSIIKTKLRASASARNLTYPRLPSRPITEEEFREFTKRCPSTEMSRFQERDIRRKIEARGLEDFHPQLLSEIIKETKQEYSKIIKYACLNLKIKNCYPEVIFKIEPYKFVGKTVRYQEYITTRKQIETKWILHYPIIRKIFKHCVTSLPYELLNLNFEKALDLKEIKYMFNDKAQNAAQFVYEFCTEMASLTNQEENMQRRKKYVANHLGACTGILSVYISRSIAHTLLYIVKFTASKVNVPYLNLNISFKDGLVLTPTPEEVIETFHDFIHKVIDTGSEIYVLQRNKIKGYENKYMYLCLTEEFVTQCKEDIEINIRKLYEPIIRYLDNMTGDFKQIYSNINSKDFIDSISDIVFETGCEKITYYREYLDKVAYIPDHEYFHIGQMILTSYRSELQQGLKANIDQIFEKLCSQHLWEVNDICETFKLIHTRATQKPLTTEELVETGKYMSWIKSEHLSELNGRVESSLMSLCQIIELGILTDEHMELNSIAVNWLDKIMPVIDEHFINFEQLKFDAEEKLQKVIEDVTVSIKEVFPLLVILDDMDDINKVRSSLNYITLHMSKIKEIQTQISWINQEEVCLSFPKSTYSEFEDLKNYIFPFYHLLKLCLEVQKNLSVWQDGQFESLNYEPTRMSVDDYYKELSELHKSYRKTLRKAQDENLPVRFKGTVDDPDILNWPAPLKLCGKAMKLLDDFKPSVEVMKIICNKSLRKRHWKAISEIAGLDITPNAGTTLKKIMKVDFHANLNEYEIISAGATKEKELIDHLRKLQHQWDDIVFITCKYKETNILTHLEDIEAVLDDHSIQIINMKGSVFVKPHEVEVKRFYEKILRISRTIDKWDSLQRQWISLYPLFSAGYLSCVISKELELFDKVKAVYSIYIDRISEIQVVIKVVETTNILEDIDKCLIELEIIHHGVAAYLETTRQSFPRFHFLADDELLDIISQRSHAFKSQSFLTKIFQGIHQLDVNTEIIGMQSLQSENIKFVEAIDLNDRNKRLEELCSQIENQMVISLKFQMGECYKIYKRTNIGEILSKFPQQAIQIVSQVYWTENIESALRLTHNIKLLIYNQKLGNSLRDKIKIVNESNTQNLHRLKLKNLIINDLNNKYIITKILDTNRVNENLFEWEAHARYYFQSGLCTVQLMDTKQSYLHEYSGNSNPLILSPLTDRCYRTLINAHYLHFNGLLQGPSESGKSETIKGLATAIGVFFMSFSCPQKLNSFVLARFLKGSALCGSWLCFENFNNLTPDVLSVVSQDLLAILSTIRSGINQCFIGGIQVIINPTSFICTSVKGVRYNAELPENLKVLCRTMTMVAPDIRRIVETTLLCMGFKNALFLAKKIVCVYTAFQDFFPYQNQYCFGISRLKQILHDCEILKLENLNENEDDIVFHSIKKTIFPTLPKYDGQIFESILRDVFPNMNALEDDANLEEPILNYCDENNLQVNQEFLSTAKEIFLCLDEKFHTILLGNTLTGKTTMLNICQHIFTKMENISLVRHTVNSNCLSYDFLFGQLHNNSPFWSDGVITKIMRGFSLDKESIRKWLVFDGNIDDFWIENVNPILNGENTFYLESGEILTLNKSISIIFEVKNLNSASPTTLTEMILDEAFLSVNNKEEDTRNLSTWIQATIIQTGVMGLGSVLDTNSRHKFDEFYRHLWKGQNEDNPYPNSFEKLEVVIPPEGLIFDYQFIYKQRGNWKLYQDVLKNEQILESPFMYEFVVPTVDTLRYGFLLAMHIKYKYPTLLIGSSGTGKSLLIEDIITNKINKDDYEVSHINFSVNTSSQQIQTFILSNLKKRKSGLYTPSTNKNFLMFIDNLNPTPLDRNGTSGCLELLRQHMDHNVWYDFKSSNPIHLSNVNFVSAMGLIEEDTLTRIYSGGLLHIWKKSGFPSDINTIVPQIVAATFRVYQSVVKQFKPTINQCYYVFNLSNFTKVIRGCCNLKKETYDGNKKIYLKLWSNEILRVFGDRLQHLDSNWLLGNIKETIKEEFEEGEDIFDRLSSDSQQDDSMSKLVFGTFNDMDRPANIRRYEEITDLNHLLDVVNEFLRDYNISHTVKLDVIFSSYALSKLTKICRILSISPGNAILLGLSGSGRQSLTKLASFMYNQKLFQPIITKNYGVKEWNRDFKEILREAGGLEKQCVFLVSEEHLTDDQFLENIDWLLRHGEIIDLYDIDEKQDILELARLAAQGGNRNLDISSSSVFLYFYKRCRENLHLILSLDIGNTLRTRIRNHPSLMNCHVIWFDDWPDEALESIGHNWIRDVKFLEKEVKGKVIKTFVYFHRESQNLAKDIMSNSKLRVHVPSKSFKHLIKLFIELITNKQNEINLMKTRYMQGLEKLSYAATQIIRMQNALGEYQPQLEAMTQRAIEMTDQIALETIEVEKASALVRKDEKVASEQASVAQILKSECESELAQAIPILEDAISALNTLKPSDITLVKSMKNPPDAIKLVMAAVCVIKDVKPDRLPDPSTGRKTIDYWGPSKRILGDMNFLQTLKDFDKDHIKPEIIAKIRKEYLPHKDFKPHVVAKASSAAEGLCKWIIAMDMYDKVAKEVAPKKEKLEKAEKEYAETVVILNEKKEEVTRIEEKLAELNSLLEEATKKQLILQQEVDYCNKKLNSAQKLIGSLSGERIRWTDAVANLDNQYKVLLGNILISSGIVAYLAPYKDATRVAITRKWHTFIKEGSLPCSDEFDMLKTLAPETKTEYWLQNGLPQDHFFFDPQYQASSWIQHIERRNNLTITKFTDNHYLVQLRNCISAGKPILIHKIKEYIPPCLSDLLSKQTYVENEEIFIKLSNEYVKLHKSFRLYMVTNLRFPEFTPRVYNRITLINFTNTEKGLEEHLLKIVTEIEKPELKQLKKELYSRNKKNKMELLQLEDKILSTLCESETDILEDETSIKILDQSKDLVKIVREKQEETKYLQTTISTFNSGYASVAKFAANLFDCVDGLQKINFIYEFPFDWYVDLYFKSVLKSEKSLDIHRRCKNIKNCFIFELHCNTTHSLFKEDKLTFLFLLTIRILLFNKRIRKEELEFFLQRNIDDNEATFDNPAPHWINQKAWRSLCHIETIPEFQGFLKSFTEHISAWKYFFETQNVELEHFPLPWNTKLDKFKKLILLKILRVEQLFKTIKKFVFDELGGKFIQTRHFNLSDTFNESYSLAPILFILTPGADPMQTIKDFAVKKKVLNKFHSLTLGNDKIITANHLIKNARKQGFWLLLQNCHLVANWLQMLEQEIAEMDFENTHENFRLWLTSMPSETIPIELLQTSIKVIDEPNEGIKENLMKLYKKEPIENPTFYKGCPGRQEIFTRFLYGLTFFHCILQEKRKYGLIGWNTPYLFNDTDINISLNQLQIVINGEHFTSKYLEKLTYIVGQCHYSGHLNDEWDIRLVMTLLNDCLNTNMSKPGRYLFNNLKPYGLPKKREYKDYLLHISSLPRDDVPEIFGLNEFKVAFGTIEKSNKLILSLLDVLEEKNKKDVKESELYLLTALEDLLKKLPLPIDLEEKPFYNTVLLQEIKRYNTLLSVILNSLHNLRQAFGGIITISTEYEEMAKSIIDNNVPEEWLKFSYPSQRNLSSYVDDLCRRIEYFKNIKNLDENKFWLAAFFFPKALICKAKLDFSRVVDTPLDDLTFDYDIINNDTPVSNGFILEDLYIVGAKWDKENSTLIQLLTNLYDRLPPVLFRPISVVNYSE</sequence>
<keyword evidence="9" id="KW-0505">Motor protein</keyword>
<evidence type="ECO:0000256" key="2">
    <source>
        <dbReference type="ARBA" id="ARBA00008887"/>
    </source>
</evidence>
<evidence type="ECO:0000259" key="17">
    <source>
        <dbReference type="Pfam" id="PF12781"/>
    </source>
</evidence>
<evidence type="ECO:0000256" key="11">
    <source>
        <dbReference type="SAM" id="Coils"/>
    </source>
</evidence>
<feature type="domain" description="Dynein heavy chain linker" evidence="13">
    <location>
        <begin position="645"/>
        <end position="1071"/>
    </location>
</feature>
<dbReference type="InterPro" id="IPR026983">
    <property type="entry name" value="DHC"/>
</dbReference>
<keyword evidence="3" id="KW-0963">Cytoplasm</keyword>
<dbReference type="InterPro" id="IPR024317">
    <property type="entry name" value="Dynein_heavy_chain_D4_dom"/>
</dbReference>
<feature type="domain" description="Dynein heavy chain hydrolytic ATP-binding dynein motor region" evidence="14">
    <location>
        <begin position="1201"/>
        <end position="1525"/>
    </location>
</feature>
<evidence type="ECO:0000259" key="21">
    <source>
        <dbReference type="Pfam" id="PF22597"/>
    </source>
</evidence>
<evidence type="ECO:0000259" key="20">
    <source>
        <dbReference type="Pfam" id="PF18199"/>
    </source>
</evidence>
<feature type="domain" description="Dynein heavy chain ATP-binding dynein motor region" evidence="17">
    <location>
        <begin position="2760"/>
        <end position="2949"/>
    </location>
</feature>
<dbReference type="GO" id="GO:0005874">
    <property type="term" value="C:microtubule"/>
    <property type="evidence" value="ECO:0007669"/>
    <property type="project" value="UniProtKB-KW"/>
</dbReference>
<gene>
    <name evidence="22" type="ORF">NQ314_020365</name>
</gene>
<feature type="domain" description="Dynein heavy chain AAA module D4" evidence="16">
    <location>
        <begin position="2102"/>
        <end position="2361"/>
    </location>
</feature>
<dbReference type="InterPro" id="IPR054354">
    <property type="entry name" value="DYNC2H1-like_lid"/>
</dbReference>
<dbReference type="InterPro" id="IPR024743">
    <property type="entry name" value="Dynein_HC_stalk"/>
</dbReference>
<keyword evidence="23" id="KW-1185">Reference proteome</keyword>
<dbReference type="InterPro" id="IPR041466">
    <property type="entry name" value="Dynein_AAA5_ext"/>
</dbReference>
<dbReference type="GO" id="GO:0051959">
    <property type="term" value="F:dynein light intermediate chain binding"/>
    <property type="evidence" value="ECO:0007669"/>
    <property type="project" value="InterPro"/>
</dbReference>
<dbReference type="InterPro" id="IPR035699">
    <property type="entry name" value="AAA_6"/>
</dbReference>
<dbReference type="Proteomes" id="UP001162156">
    <property type="component" value="Unassembled WGS sequence"/>
</dbReference>
<evidence type="ECO:0000256" key="8">
    <source>
        <dbReference type="ARBA" id="ARBA00023054"/>
    </source>
</evidence>
<dbReference type="Gene3D" id="1.10.8.720">
    <property type="entry name" value="Region D6 of dynein motor"/>
    <property type="match status" value="1"/>
</dbReference>
<reference evidence="22" key="1">
    <citation type="journal article" date="2023" name="Insect Mol. Biol.">
        <title>Genome sequencing provides insights into the evolution of gene families encoding plant cell wall-degrading enzymes in longhorned beetles.</title>
        <authorList>
            <person name="Shin N.R."/>
            <person name="Okamura Y."/>
            <person name="Kirsch R."/>
            <person name="Pauchet Y."/>
        </authorList>
    </citation>
    <scope>NUCLEOTIDE SEQUENCE</scope>
    <source>
        <strain evidence="22">RBIC_L_NR</strain>
    </source>
</reference>
<feature type="domain" description="Dynein 2 heavy chain 1 cytoplasmic ATPase lid" evidence="21">
    <location>
        <begin position="1940"/>
        <end position="2016"/>
    </location>
</feature>
<keyword evidence="6" id="KW-0067">ATP-binding</keyword>
<dbReference type="InterPro" id="IPR042228">
    <property type="entry name" value="Dynein_linker_3"/>
</dbReference>
<dbReference type="Gene3D" id="6.10.140.1060">
    <property type="match status" value="1"/>
</dbReference>
<dbReference type="Gene3D" id="1.20.920.20">
    <property type="match status" value="1"/>
</dbReference>
<dbReference type="FunFam" id="1.20.920.20:FF:000006">
    <property type="entry name" value="Dynein, axonemal, heavy chain 6"/>
    <property type="match status" value="1"/>
</dbReference>
<dbReference type="InterPro" id="IPR041228">
    <property type="entry name" value="Dynein_C"/>
</dbReference>
<evidence type="ECO:0008006" key="24">
    <source>
        <dbReference type="Google" id="ProtNLM"/>
    </source>
</evidence>
<evidence type="ECO:0000256" key="3">
    <source>
        <dbReference type="ARBA" id="ARBA00022490"/>
    </source>
</evidence>
<name>A0AAV8WL80_9CUCU</name>
<dbReference type="EMBL" id="JANEYF010005719">
    <property type="protein sequence ID" value="KAJ8927093.1"/>
    <property type="molecule type" value="Genomic_DNA"/>
</dbReference>
<dbReference type="GO" id="GO:0045505">
    <property type="term" value="F:dynein intermediate chain binding"/>
    <property type="evidence" value="ECO:0007669"/>
    <property type="project" value="InterPro"/>
</dbReference>
<evidence type="ECO:0000259" key="15">
    <source>
        <dbReference type="Pfam" id="PF12777"/>
    </source>
</evidence>
<evidence type="ECO:0000259" key="14">
    <source>
        <dbReference type="Pfam" id="PF12774"/>
    </source>
</evidence>
<dbReference type="GO" id="GO:0005524">
    <property type="term" value="F:ATP binding"/>
    <property type="evidence" value="ECO:0007669"/>
    <property type="project" value="UniProtKB-KW"/>
</dbReference>
<dbReference type="FunFam" id="1.20.920.30:FF:000002">
    <property type="entry name" value="Dynein axonemal heavy chain 3"/>
    <property type="match status" value="1"/>
</dbReference>
<evidence type="ECO:0000259" key="12">
    <source>
        <dbReference type="Pfam" id="PF03028"/>
    </source>
</evidence>
<feature type="non-terminal residue" evidence="22">
    <location>
        <position position="3730"/>
    </location>
</feature>
<dbReference type="InterPro" id="IPR043157">
    <property type="entry name" value="Dynein_AAA1S"/>
</dbReference>
<evidence type="ECO:0000313" key="23">
    <source>
        <dbReference type="Proteomes" id="UP001162156"/>
    </source>
</evidence>
<dbReference type="Pfam" id="PF12781">
    <property type="entry name" value="AAA_9"/>
    <property type="match status" value="1"/>
</dbReference>
<evidence type="ECO:0000259" key="18">
    <source>
        <dbReference type="Pfam" id="PF17852"/>
    </source>
</evidence>
<dbReference type="Pfam" id="PF12775">
    <property type="entry name" value="AAA_7"/>
    <property type="match status" value="1"/>
</dbReference>
<dbReference type="GO" id="GO:0007018">
    <property type="term" value="P:microtubule-based movement"/>
    <property type="evidence" value="ECO:0007669"/>
    <property type="project" value="InterPro"/>
</dbReference>
<dbReference type="Gene3D" id="3.20.180.20">
    <property type="entry name" value="Dynein heavy chain, N-terminal domain 2"/>
    <property type="match status" value="1"/>
</dbReference>
<dbReference type="Gene3D" id="1.20.58.1120">
    <property type="match status" value="1"/>
</dbReference>
<comment type="similarity">
    <text evidence="2">Belongs to the dynein heavy chain family.</text>
</comment>
<dbReference type="InterPro" id="IPR004273">
    <property type="entry name" value="Dynein_heavy_D6_P-loop"/>
</dbReference>
<dbReference type="Pfam" id="PF22597">
    <property type="entry name" value="DYN_lid"/>
    <property type="match status" value="1"/>
</dbReference>
<dbReference type="Pfam" id="PF08393">
    <property type="entry name" value="DHC_N2"/>
    <property type="match status" value="1"/>
</dbReference>
<dbReference type="Gene3D" id="1.20.140.100">
    <property type="entry name" value="Dynein heavy chain, N-terminal domain 2"/>
    <property type="match status" value="1"/>
</dbReference>
<dbReference type="Pfam" id="PF03028">
    <property type="entry name" value="Dynein_heavy"/>
    <property type="match status" value="1"/>
</dbReference>
<dbReference type="Pfam" id="PF17852">
    <property type="entry name" value="Dynein_AAA_lid"/>
    <property type="match status" value="1"/>
</dbReference>
<dbReference type="Gene3D" id="1.20.1270.280">
    <property type="match status" value="1"/>
</dbReference>
<dbReference type="Pfam" id="PF18199">
    <property type="entry name" value="Dynein_C"/>
    <property type="match status" value="1"/>
</dbReference>
<feature type="domain" description="Dynein heavy chain C-terminal" evidence="20">
    <location>
        <begin position="3497"/>
        <end position="3724"/>
    </location>
</feature>
<dbReference type="PANTHER" id="PTHR45703">
    <property type="entry name" value="DYNEIN HEAVY CHAIN"/>
    <property type="match status" value="1"/>
</dbReference>